<organism evidence="2 3">
    <name type="scientific">Paramuricea clavata</name>
    <name type="common">Red gorgonian</name>
    <name type="synonym">Violescent sea-whip</name>
    <dbReference type="NCBI Taxonomy" id="317549"/>
    <lineage>
        <taxon>Eukaryota</taxon>
        <taxon>Metazoa</taxon>
        <taxon>Cnidaria</taxon>
        <taxon>Anthozoa</taxon>
        <taxon>Octocorallia</taxon>
        <taxon>Malacalcyonacea</taxon>
        <taxon>Plexauridae</taxon>
        <taxon>Paramuricea</taxon>
    </lineage>
</organism>
<evidence type="ECO:0000256" key="1">
    <source>
        <dbReference type="SAM" id="MobiDB-lite"/>
    </source>
</evidence>
<dbReference type="AlphaFoldDB" id="A0A7D9KBH0"/>
<protein>
    <submittedName>
        <fullName evidence="2">Uncharacterized protein</fullName>
    </submittedName>
</protein>
<feature type="region of interest" description="Disordered" evidence="1">
    <location>
        <begin position="39"/>
        <end position="61"/>
    </location>
</feature>
<proteinExistence type="predicted"/>
<keyword evidence="3" id="KW-1185">Reference proteome</keyword>
<feature type="compositionally biased region" description="Acidic residues" evidence="1">
    <location>
        <begin position="46"/>
        <end position="61"/>
    </location>
</feature>
<sequence length="119" mass="13459">MPDYTSDEFKYQYVKDTPSDIDDVSREVNDFNPRVQLKKLFHEENADSGEESSDSYDSDDEMDKVITCTVQACTVQDNDKDDEAPGEDSDKNDAVENLFVATRSGRVAGNWRLSTYIGI</sequence>
<accession>A0A7D9KBH0</accession>
<evidence type="ECO:0000313" key="3">
    <source>
        <dbReference type="Proteomes" id="UP001152795"/>
    </source>
</evidence>
<dbReference type="Proteomes" id="UP001152795">
    <property type="component" value="Unassembled WGS sequence"/>
</dbReference>
<reference evidence="2" key="1">
    <citation type="submission" date="2020-04" db="EMBL/GenBank/DDBJ databases">
        <authorList>
            <person name="Alioto T."/>
            <person name="Alioto T."/>
            <person name="Gomez Garrido J."/>
        </authorList>
    </citation>
    <scope>NUCLEOTIDE SEQUENCE</scope>
    <source>
        <strain evidence="2">A484AB</strain>
    </source>
</reference>
<dbReference type="EMBL" id="CACRXK020032599">
    <property type="protein sequence ID" value="CAB4043544.1"/>
    <property type="molecule type" value="Genomic_DNA"/>
</dbReference>
<name>A0A7D9KBH0_PARCT</name>
<gene>
    <name evidence="2" type="ORF">PACLA_8A032397</name>
</gene>
<comment type="caution">
    <text evidence="2">The sequence shown here is derived from an EMBL/GenBank/DDBJ whole genome shotgun (WGS) entry which is preliminary data.</text>
</comment>
<evidence type="ECO:0000313" key="2">
    <source>
        <dbReference type="EMBL" id="CAB4043544.1"/>
    </source>
</evidence>